<dbReference type="InterPro" id="IPR032675">
    <property type="entry name" value="LRR_dom_sf"/>
</dbReference>
<dbReference type="SUPFAM" id="SSF52047">
    <property type="entry name" value="RNI-like"/>
    <property type="match status" value="1"/>
</dbReference>
<evidence type="ECO:0000313" key="2">
    <source>
        <dbReference type="Proteomes" id="UP000249789"/>
    </source>
</evidence>
<dbReference type="AlphaFoldDB" id="A0A8G1RW07"/>
<accession>A0A8G1RW07</accession>
<evidence type="ECO:0000313" key="1">
    <source>
        <dbReference type="EMBL" id="RAK80008.1"/>
    </source>
</evidence>
<protein>
    <submittedName>
        <fullName evidence="1">Protease inhibitor</fullName>
    </submittedName>
</protein>
<dbReference type="RefSeq" id="XP_040804018.1">
    <property type="nucleotide sequence ID" value="XM_040942863.1"/>
</dbReference>
<dbReference type="EMBL" id="KZ824631">
    <property type="protein sequence ID" value="RAK80008.1"/>
    <property type="molecule type" value="Genomic_DNA"/>
</dbReference>
<organism evidence="1 2">
    <name type="scientific">Aspergillus fijiensis CBS 313.89</name>
    <dbReference type="NCBI Taxonomy" id="1448319"/>
    <lineage>
        <taxon>Eukaryota</taxon>
        <taxon>Fungi</taxon>
        <taxon>Dikarya</taxon>
        <taxon>Ascomycota</taxon>
        <taxon>Pezizomycotina</taxon>
        <taxon>Eurotiomycetes</taxon>
        <taxon>Eurotiomycetidae</taxon>
        <taxon>Eurotiales</taxon>
        <taxon>Aspergillaceae</taxon>
        <taxon>Aspergillus</taxon>
    </lineage>
</organism>
<name>A0A8G1RW07_9EURO</name>
<dbReference type="Proteomes" id="UP000249789">
    <property type="component" value="Unassembled WGS sequence"/>
</dbReference>
<dbReference type="VEuPathDB" id="FungiDB:BO72DRAFT_424087"/>
<gene>
    <name evidence="1" type="ORF">BO72DRAFT_424087</name>
</gene>
<dbReference type="Gene3D" id="3.80.10.10">
    <property type="entry name" value="Ribonuclease Inhibitor"/>
    <property type="match status" value="1"/>
</dbReference>
<sequence>MALVIPVEICDMIVDHVATLVDEQDYSFRDLFPHALERETRSCLISLRLVSRNFCASASRHMFKHIIASLSSSRGNRNLLQRVAEISESKYAADVHLLEVGRDRWGSNSCSSLGHDIQDLAGLLSPCLARLANLRVLKFRASCQLSTRDHEEPAITRDHERTAIEAVVAALRYVNLPCLEGLELFFPLAHDFGDFFPIHSTPLHIPMKDLLHGLKFLALHLTAYTKELGQRYWKTDVLPTHAALPNDLHAAHLLRLVELAPNLQALSISSTDILPFYAIHFSPALHLTSLCLSRVLITFDHFRALIEQCKDNLKHIELSLVQLHSGTWHAVLTQFRQLPHLIDFSINSCGYPATGPNAHLADMPPEPDAPEPLETMNSADYDGLGELKEFVNTNRTALGLDPFDRTDLRWSR</sequence>
<dbReference type="OrthoDB" id="4505556at2759"/>
<keyword evidence="2" id="KW-1185">Reference proteome</keyword>
<dbReference type="GeneID" id="63860196"/>
<reference evidence="1 2" key="1">
    <citation type="submission" date="2018-02" db="EMBL/GenBank/DDBJ databases">
        <title>The genomes of Aspergillus section Nigri reveals drivers in fungal speciation.</title>
        <authorList>
            <consortium name="DOE Joint Genome Institute"/>
            <person name="Vesth T.C."/>
            <person name="Nybo J."/>
            <person name="Theobald S."/>
            <person name="Brandl J."/>
            <person name="Frisvad J.C."/>
            <person name="Nielsen K.F."/>
            <person name="Lyhne E.K."/>
            <person name="Kogle M.E."/>
            <person name="Kuo A."/>
            <person name="Riley R."/>
            <person name="Clum A."/>
            <person name="Nolan M."/>
            <person name="Lipzen A."/>
            <person name="Salamov A."/>
            <person name="Henrissat B."/>
            <person name="Wiebenga A."/>
            <person name="De vries R.P."/>
            <person name="Grigoriev I.V."/>
            <person name="Mortensen U.H."/>
            <person name="Andersen M.R."/>
            <person name="Baker S.E."/>
        </authorList>
    </citation>
    <scope>NUCLEOTIDE SEQUENCE [LARGE SCALE GENOMIC DNA]</scope>
    <source>
        <strain evidence="1 2">CBS 313.89</strain>
    </source>
</reference>
<proteinExistence type="predicted"/>